<dbReference type="Proteomes" id="UP000492821">
    <property type="component" value="Unassembled WGS sequence"/>
</dbReference>
<protein>
    <submittedName>
        <fullName evidence="3">Cystatin domain-containing protein</fullName>
    </submittedName>
</protein>
<organism evidence="2 3">
    <name type="scientific">Panagrellus redivivus</name>
    <name type="common">Microworm</name>
    <dbReference type="NCBI Taxonomy" id="6233"/>
    <lineage>
        <taxon>Eukaryota</taxon>
        <taxon>Metazoa</taxon>
        <taxon>Ecdysozoa</taxon>
        <taxon>Nematoda</taxon>
        <taxon>Chromadorea</taxon>
        <taxon>Rhabditida</taxon>
        <taxon>Tylenchina</taxon>
        <taxon>Panagrolaimomorpha</taxon>
        <taxon>Panagrolaimoidea</taxon>
        <taxon>Panagrolaimidae</taxon>
        <taxon>Panagrellus</taxon>
    </lineage>
</organism>
<feature type="signal peptide" evidence="1">
    <location>
        <begin position="1"/>
        <end position="20"/>
    </location>
</feature>
<evidence type="ECO:0000256" key="1">
    <source>
        <dbReference type="SAM" id="SignalP"/>
    </source>
</evidence>
<reference evidence="2" key="1">
    <citation type="journal article" date="2013" name="Genetics">
        <title>The draft genome and transcriptome of Panagrellus redivivus are shaped by the harsh demands of a free-living lifestyle.</title>
        <authorList>
            <person name="Srinivasan J."/>
            <person name="Dillman A.R."/>
            <person name="Macchietto M.G."/>
            <person name="Heikkinen L."/>
            <person name="Lakso M."/>
            <person name="Fracchia K.M."/>
            <person name="Antoshechkin I."/>
            <person name="Mortazavi A."/>
            <person name="Wong G."/>
            <person name="Sternberg P.W."/>
        </authorList>
    </citation>
    <scope>NUCLEOTIDE SEQUENCE [LARGE SCALE GENOMIC DNA]</scope>
    <source>
        <strain evidence="2">MT8872</strain>
    </source>
</reference>
<proteinExistence type="predicted"/>
<dbReference type="AlphaFoldDB" id="A0A7E4UXP9"/>
<evidence type="ECO:0000313" key="2">
    <source>
        <dbReference type="Proteomes" id="UP000492821"/>
    </source>
</evidence>
<dbReference type="WBParaSite" id="Pan_g13864.t1">
    <property type="protein sequence ID" value="Pan_g13864.t1"/>
    <property type="gene ID" value="Pan_g13864"/>
</dbReference>
<feature type="chain" id="PRO_5028827705" evidence="1">
    <location>
        <begin position="21"/>
        <end position="135"/>
    </location>
</feature>
<evidence type="ECO:0000313" key="3">
    <source>
        <dbReference type="WBParaSite" id="Pan_g13864.t1"/>
    </source>
</evidence>
<keyword evidence="2" id="KW-1185">Reference proteome</keyword>
<accession>A0A7E4UXP9</accession>
<keyword evidence="1" id="KW-0732">Signal</keyword>
<reference evidence="3" key="2">
    <citation type="submission" date="2020-10" db="UniProtKB">
        <authorList>
            <consortium name="WormBaseParasite"/>
        </authorList>
    </citation>
    <scope>IDENTIFICATION</scope>
</reference>
<name>A0A7E4UXP9_PANRE</name>
<sequence>MFYYLLIILVIVCHIQSIEADNLTTWADYIKPVELQGFYTYQAFDLPVVQSIYSDEVDAMEEKDLTICSSKIKNARSQSDNGTRYVVDLAFKVKETESSGTCEALNLFVVAHLPIWGPLKVERRRFYEGKRLEFI</sequence>